<dbReference type="EMBL" id="JAUSTP010000001">
    <property type="protein sequence ID" value="MDQ0188401.1"/>
    <property type="molecule type" value="Genomic_DNA"/>
</dbReference>
<dbReference type="Proteomes" id="UP001232973">
    <property type="component" value="Unassembled WGS sequence"/>
</dbReference>
<proteinExistence type="predicted"/>
<gene>
    <name evidence="1" type="ORF">J2S03_000205</name>
</gene>
<organism evidence="1 2">
    <name type="scientific">Alicyclobacillus cycloheptanicus</name>
    <dbReference type="NCBI Taxonomy" id="1457"/>
    <lineage>
        <taxon>Bacteria</taxon>
        <taxon>Bacillati</taxon>
        <taxon>Bacillota</taxon>
        <taxon>Bacilli</taxon>
        <taxon>Bacillales</taxon>
        <taxon>Alicyclobacillaceae</taxon>
        <taxon>Alicyclobacillus</taxon>
    </lineage>
</organism>
<evidence type="ECO:0000313" key="2">
    <source>
        <dbReference type="Proteomes" id="UP001232973"/>
    </source>
</evidence>
<keyword evidence="2" id="KW-1185">Reference proteome</keyword>
<sequence length="84" mass="9261">MPVMISIGFMKVGAMQSDAGIFFGENMQNGWDSHAKSNISGGQPSGDYNYMPTWVNYLYDPDVIDVPINDQDIKSPTFAHVMGI</sequence>
<name>A0ABT9XF84_9BACL</name>
<protein>
    <submittedName>
        <fullName evidence="1">Uncharacterized protein</fullName>
    </submittedName>
</protein>
<accession>A0ABT9XF84</accession>
<reference evidence="1 2" key="1">
    <citation type="submission" date="2023-07" db="EMBL/GenBank/DDBJ databases">
        <title>Genomic Encyclopedia of Type Strains, Phase IV (KMG-IV): sequencing the most valuable type-strain genomes for metagenomic binning, comparative biology and taxonomic classification.</title>
        <authorList>
            <person name="Goeker M."/>
        </authorList>
    </citation>
    <scope>NUCLEOTIDE SEQUENCE [LARGE SCALE GENOMIC DNA]</scope>
    <source>
        <strain evidence="1 2">DSM 4006</strain>
    </source>
</reference>
<dbReference type="RefSeq" id="WP_274455806.1">
    <property type="nucleotide sequence ID" value="NZ_CP067097.1"/>
</dbReference>
<comment type="caution">
    <text evidence="1">The sequence shown here is derived from an EMBL/GenBank/DDBJ whole genome shotgun (WGS) entry which is preliminary data.</text>
</comment>
<evidence type="ECO:0000313" key="1">
    <source>
        <dbReference type="EMBL" id="MDQ0188401.1"/>
    </source>
</evidence>